<keyword evidence="2" id="KW-1185">Reference proteome</keyword>
<dbReference type="EMBL" id="CAUYUJ010014835">
    <property type="protein sequence ID" value="CAK0846580.1"/>
    <property type="molecule type" value="Genomic_DNA"/>
</dbReference>
<gene>
    <name evidence="1" type="ORF">PCOR1329_LOCUS40044</name>
</gene>
<evidence type="ECO:0000313" key="1">
    <source>
        <dbReference type="EMBL" id="CAK0846580.1"/>
    </source>
</evidence>
<accession>A0ABN9TLX2</accession>
<name>A0ABN9TLX2_9DINO</name>
<comment type="caution">
    <text evidence="1">The sequence shown here is derived from an EMBL/GenBank/DDBJ whole genome shotgun (WGS) entry which is preliminary data.</text>
</comment>
<reference evidence="1" key="1">
    <citation type="submission" date="2023-10" db="EMBL/GenBank/DDBJ databases">
        <authorList>
            <person name="Chen Y."/>
            <person name="Shah S."/>
            <person name="Dougan E. K."/>
            <person name="Thang M."/>
            <person name="Chan C."/>
        </authorList>
    </citation>
    <scope>NUCLEOTIDE SEQUENCE [LARGE SCALE GENOMIC DNA]</scope>
</reference>
<proteinExistence type="predicted"/>
<evidence type="ECO:0008006" key="3">
    <source>
        <dbReference type="Google" id="ProtNLM"/>
    </source>
</evidence>
<evidence type="ECO:0000313" key="2">
    <source>
        <dbReference type="Proteomes" id="UP001189429"/>
    </source>
</evidence>
<organism evidence="1 2">
    <name type="scientific">Prorocentrum cordatum</name>
    <dbReference type="NCBI Taxonomy" id="2364126"/>
    <lineage>
        <taxon>Eukaryota</taxon>
        <taxon>Sar</taxon>
        <taxon>Alveolata</taxon>
        <taxon>Dinophyceae</taxon>
        <taxon>Prorocentrales</taxon>
        <taxon>Prorocentraceae</taxon>
        <taxon>Prorocentrum</taxon>
    </lineage>
</organism>
<dbReference type="SUPFAM" id="SSF51197">
    <property type="entry name" value="Clavaminate synthase-like"/>
    <property type="match status" value="1"/>
</dbReference>
<protein>
    <recommendedName>
        <fullName evidence="3">Phytanoyl-CoA dioxygenase</fullName>
    </recommendedName>
</protein>
<dbReference type="Gene3D" id="2.60.120.620">
    <property type="entry name" value="q2cbj1_9rhob like domain"/>
    <property type="match status" value="1"/>
</dbReference>
<sequence>MMLAWNRTLPRGGMTGVIRGSHRGVMRTLISARRWGGISNLWLLIRQSLFGGSASDPVADAPGGVMRAGDLLVMHPYLVHSSARNHQDTVRLGGHLFRGYHHPMDEEQILEFCRRQEGGTRRGDPLPANTELLLQGLRPLDSSCSSISSSA</sequence>
<dbReference type="Proteomes" id="UP001189429">
    <property type="component" value="Unassembled WGS sequence"/>
</dbReference>